<gene>
    <name evidence="2" type="primary">orf191</name>
</gene>
<evidence type="ECO:0000313" key="2">
    <source>
        <dbReference type="EMBL" id="QRZ60385.1"/>
    </source>
</evidence>
<feature type="transmembrane region" description="Helical" evidence="1">
    <location>
        <begin position="48"/>
        <end position="73"/>
    </location>
</feature>
<reference evidence="2" key="1">
    <citation type="journal article" date="2020" name="Int. J. Biol. Macromol.">
        <title>The 206 kbp mitochondrial genome of Phanerochaete carnosa reveals dynamics of introns, accumulation of repeat sequences and plasmid-derived genes.</title>
        <authorList>
            <person name="Wang X."/>
            <person name="Song A."/>
            <person name="Wang F."/>
            <person name="Chen M."/>
            <person name="Li X."/>
            <person name="Li Q."/>
            <person name="Liu N."/>
        </authorList>
    </citation>
    <scope>NUCLEOTIDE SEQUENCE</scope>
</reference>
<keyword evidence="2" id="KW-0496">Mitochondrion</keyword>
<keyword evidence="1" id="KW-0812">Transmembrane</keyword>
<name>A0A895KW73_9APHY</name>
<dbReference type="GeneID" id="67278520"/>
<keyword evidence="1" id="KW-1133">Transmembrane helix</keyword>
<geneLocation type="mitochondrion" evidence="2"/>
<dbReference type="AlphaFoldDB" id="A0A895KW73"/>
<feature type="transmembrane region" description="Helical" evidence="1">
    <location>
        <begin position="9"/>
        <end position="28"/>
    </location>
</feature>
<dbReference type="RefSeq" id="YP_010170403.1">
    <property type="nucleotide sequence ID" value="NC_057606.1"/>
</dbReference>
<protein>
    <submittedName>
        <fullName evidence="2">Uncharacterized protein</fullName>
    </submittedName>
</protein>
<sequence length="191" mass="22098">MPKKINKNFSFITYILSFLTFILYKIPIVSKMTKKIVTWYIKTNWWKLLFGILVKIRKAFIILNALIAIYALVDITGFSSDNIIAGVYGLGATYVEILTSFAKGISNWLVKFLDLNVVPNIPTEPTLNILEHKEGSWNWRGPKENTLESINPEYYKYTYTPEPDTTFVGGGKHSILRCFSYFKCWSLIFRL</sequence>
<accession>A0A895KW73</accession>
<organism evidence="2">
    <name type="scientific">Phanerochaete carnosa</name>
    <dbReference type="NCBI Taxonomy" id="231932"/>
    <lineage>
        <taxon>Eukaryota</taxon>
        <taxon>Fungi</taxon>
        <taxon>Dikarya</taxon>
        <taxon>Basidiomycota</taxon>
        <taxon>Agaricomycotina</taxon>
        <taxon>Agaricomycetes</taxon>
        <taxon>Polyporales</taxon>
        <taxon>Phanerochaetaceae</taxon>
        <taxon>Phanerochaete</taxon>
    </lineage>
</organism>
<dbReference type="EMBL" id="MT090080">
    <property type="protein sequence ID" value="QRZ60385.1"/>
    <property type="molecule type" value="Genomic_DNA"/>
</dbReference>
<proteinExistence type="predicted"/>
<evidence type="ECO:0000256" key="1">
    <source>
        <dbReference type="SAM" id="Phobius"/>
    </source>
</evidence>
<keyword evidence="1" id="KW-0472">Membrane</keyword>